<keyword evidence="9 15" id="KW-0233">DNA recombination</keyword>
<dbReference type="EC" id="5.6.2.4" evidence="13 15"/>
<dbReference type="InterPro" id="IPR033454">
    <property type="entry name" value="RecG_wedge"/>
</dbReference>
<dbReference type="PROSITE" id="PS51194">
    <property type="entry name" value="HELICASE_CTER"/>
    <property type="match status" value="1"/>
</dbReference>
<evidence type="ECO:0000256" key="8">
    <source>
        <dbReference type="ARBA" id="ARBA00023125"/>
    </source>
</evidence>
<keyword evidence="10 15" id="KW-0234">DNA repair</keyword>
<evidence type="ECO:0000256" key="4">
    <source>
        <dbReference type="ARBA" id="ARBA00022763"/>
    </source>
</evidence>
<dbReference type="SUPFAM" id="SSF50249">
    <property type="entry name" value="Nucleic acid-binding proteins"/>
    <property type="match status" value="1"/>
</dbReference>
<dbReference type="NCBIfam" id="NF008168">
    <property type="entry name" value="PRK10917.2-2"/>
    <property type="match status" value="1"/>
</dbReference>
<dbReference type="CDD" id="cd17992">
    <property type="entry name" value="DEXHc_RecG"/>
    <property type="match status" value="1"/>
</dbReference>
<dbReference type="PROSITE" id="PS51192">
    <property type="entry name" value="HELICASE_ATP_BIND_1"/>
    <property type="match status" value="1"/>
</dbReference>
<evidence type="ECO:0000313" key="20">
    <source>
        <dbReference type="Proteomes" id="UP001172778"/>
    </source>
</evidence>
<dbReference type="GO" id="GO:0003678">
    <property type="term" value="F:DNA helicase activity"/>
    <property type="evidence" value="ECO:0007669"/>
    <property type="project" value="UniProtKB-EC"/>
</dbReference>
<dbReference type="InterPro" id="IPR047112">
    <property type="entry name" value="RecG/Mfd"/>
</dbReference>
<evidence type="ECO:0000256" key="15">
    <source>
        <dbReference type="RuleBase" id="RU363016"/>
    </source>
</evidence>
<dbReference type="NCBIfam" id="NF008163">
    <property type="entry name" value="PRK10917.1-1"/>
    <property type="match status" value="1"/>
</dbReference>
<sequence length="693" mass="76332">MQRRRNQTTPTLNCPFAAMSDLPKLPAPTLARLAKLGIRCRLDLVLHLPLRYEDETHLYPIADAMGGMTVQVEGIVEHCEVVYRPRKQLLARIQDGSGELWARFLNFYPSQQKQLAEGRRVRLYGEVRHGYYGPEMVHPRVRNVEGGADLPEALTPVYPTVAGLTQASLRKLITQALAPPAPSDTLPPQVREVLGLMAFGDSVQLLHHPPTDITPASLIERGHPAWQRIKFDELLAQQLSMRLAYRQRRDRHAPVLAGNGQLVAALLAALPFGLTAAQQRVLAEIRTDLQSAHPMQRLLQGDVGSGKTIVAALAALVAIESGFQAALMAPTEILAEQHYLKFKQWLTPLGLEVVWLSSSLKTKAKAAALTAVAEGRADIAVGTHALFQNAVSFERLGLAIVDEQHRFGVHQRLALRNKGGSPHQLMMSATPIPRSLAMTYYADLDVSAIDELPPGRTPVATRLVRDERRDEVIERVRQACLKGRQAYWVCPLIEESETLELQTAVDTHLALSEDLQGLQVGLIHGRLKPDEKAGVMAAFAGNQLQVLVATTVIEVGVDVPNASLMVIEHAERMGLAQLHQLRGRVGRGAAESECILLFNAPLSEQAKARLKVIFETTDGFEIARQDLLLRGPGEFLGARQSGLPMLRFADLEADSELLELARELAPQLISDYPQAASDHLNRWMAGRDELLKV</sequence>
<comment type="catalytic activity">
    <reaction evidence="12 15">
        <text>Couples ATP hydrolysis with the unwinding of duplex DNA by translocating in the 3'-5' direction.</text>
        <dbReference type="EC" id="5.6.2.4"/>
    </reaction>
</comment>
<reference evidence="19" key="1">
    <citation type="submission" date="2023-03" db="EMBL/GenBank/DDBJ databases">
        <title>Chitinimonas shenzhenensis gen. nov., sp. nov., a novel member of family Burkholderiaceae isolated from activated sludge collected in Shen Zhen, China.</title>
        <authorList>
            <person name="Wang X."/>
        </authorList>
    </citation>
    <scope>NUCLEOTIDE SEQUENCE</scope>
    <source>
        <strain evidence="19">DQS-5</strain>
    </source>
</reference>
<proteinExistence type="inferred from homology"/>
<evidence type="ECO:0000256" key="2">
    <source>
        <dbReference type="ARBA" id="ARBA00017846"/>
    </source>
</evidence>
<evidence type="ECO:0000256" key="12">
    <source>
        <dbReference type="ARBA" id="ARBA00034617"/>
    </source>
</evidence>
<evidence type="ECO:0000256" key="16">
    <source>
        <dbReference type="SAM" id="Phobius"/>
    </source>
</evidence>
<keyword evidence="7 15" id="KW-0067">ATP-binding</keyword>
<comment type="function">
    <text evidence="15">Plays a critical role in recombination and DNA repair. Helps process Holliday junction intermediates to mature products by catalyzing branch migration. Has replication fork regression activity, unwinds stalled or blocked replication forks to make a HJ that can be resolved. Has a DNA unwinding activity characteristic of a DNA helicase with 3'-5' polarity.</text>
</comment>
<dbReference type="InterPro" id="IPR045562">
    <property type="entry name" value="RecG_dom3_C"/>
</dbReference>
<evidence type="ECO:0000313" key="19">
    <source>
        <dbReference type="EMBL" id="MDK2123098.1"/>
    </source>
</evidence>
<evidence type="ECO:0000259" key="18">
    <source>
        <dbReference type="PROSITE" id="PS51194"/>
    </source>
</evidence>
<evidence type="ECO:0000256" key="14">
    <source>
        <dbReference type="ARBA" id="ARBA00048988"/>
    </source>
</evidence>
<organism evidence="19 20">
    <name type="scientific">Parachitinimonas caeni</name>
    <dbReference type="NCBI Taxonomy" id="3031301"/>
    <lineage>
        <taxon>Bacteria</taxon>
        <taxon>Pseudomonadati</taxon>
        <taxon>Pseudomonadota</taxon>
        <taxon>Betaproteobacteria</taxon>
        <taxon>Neisseriales</taxon>
        <taxon>Chitinibacteraceae</taxon>
        <taxon>Parachitinimonas</taxon>
    </lineage>
</organism>
<dbReference type="InterPro" id="IPR011545">
    <property type="entry name" value="DEAD/DEAH_box_helicase_dom"/>
</dbReference>
<dbReference type="GO" id="GO:0016787">
    <property type="term" value="F:hydrolase activity"/>
    <property type="evidence" value="ECO:0007669"/>
    <property type="project" value="UniProtKB-KW"/>
</dbReference>
<dbReference type="Gene3D" id="3.40.50.300">
    <property type="entry name" value="P-loop containing nucleotide triphosphate hydrolases"/>
    <property type="match status" value="2"/>
</dbReference>
<dbReference type="CDD" id="cd04488">
    <property type="entry name" value="RecG_wedge_OBF"/>
    <property type="match status" value="1"/>
</dbReference>
<feature type="domain" description="Helicase ATP-binding" evidence="17">
    <location>
        <begin position="288"/>
        <end position="449"/>
    </location>
</feature>
<dbReference type="NCBIfam" id="NF008166">
    <property type="entry name" value="PRK10917.1-4"/>
    <property type="match status" value="1"/>
</dbReference>
<protein>
    <recommendedName>
        <fullName evidence="2 15">ATP-dependent DNA helicase RecG</fullName>
        <ecNumber evidence="13 15">5.6.2.4</ecNumber>
    </recommendedName>
</protein>
<name>A0ABT7DVG8_9NEIS</name>
<dbReference type="PANTHER" id="PTHR47964:SF1">
    <property type="entry name" value="ATP-DEPENDENT DNA HELICASE HOMOLOG RECG, CHLOROPLASTIC"/>
    <property type="match status" value="1"/>
</dbReference>
<keyword evidence="11" id="KW-0413">Isomerase</keyword>
<evidence type="ECO:0000256" key="3">
    <source>
        <dbReference type="ARBA" id="ARBA00022741"/>
    </source>
</evidence>
<dbReference type="SUPFAM" id="SSF52540">
    <property type="entry name" value="P-loop containing nucleoside triphosphate hydrolases"/>
    <property type="match status" value="2"/>
</dbReference>
<dbReference type="Pfam" id="PF00271">
    <property type="entry name" value="Helicase_C"/>
    <property type="match status" value="1"/>
</dbReference>
<keyword evidence="6 15" id="KW-0347">Helicase</keyword>
<comment type="similarity">
    <text evidence="1 15">Belongs to the helicase family. RecG subfamily.</text>
</comment>
<comment type="caution">
    <text evidence="19">The sequence shown here is derived from an EMBL/GenBank/DDBJ whole genome shotgun (WGS) entry which is preliminary data.</text>
</comment>
<dbReference type="InterPro" id="IPR014001">
    <property type="entry name" value="Helicase_ATP-bd"/>
</dbReference>
<keyword evidence="16" id="KW-0472">Membrane</keyword>
<evidence type="ECO:0000256" key="11">
    <source>
        <dbReference type="ARBA" id="ARBA00023235"/>
    </source>
</evidence>
<dbReference type="Pfam" id="PF00270">
    <property type="entry name" value="DEAD"/>
    <property type="match status" value="1"/>
</dbReference>
<evidence type="ECO:0000259" key="17">
    <source>
        <dbReference type="PROSITE" id="PS51192"/>
    </source>
</evidence>
<keyword evidence="8" id="KW-0238">DNA-binding</keyword>
<dbReference type="EMBL" id="JARRAF010000003">
    <property type="protein sequence ID" value="MDK2123098.1"/>
    <property type="molecule type" value="Genomic_DNA"/>
</dbReference>
<keyword evidence="20" id="KW-1185">Reference proteome</keyword>
<feature type="transmembrane region" description="Helical" evidence="16">
    <location>
        <begin position="255"/>
        <end position="274"/>
    </location>
</feature>
<keyword evidence="5 15" id="KW-0378">Hydrolase</keyword>
<dbReference type="Gene3D" id="2.40.50.140">
    <property type="entry name" value="Nucleic acid-binding proteins"/>
    <property type="match status" value="1"/>
</dbReference>
<keyword evidence="16" id="KW-1133">Transmembrane helix</keyword>
<dbReference type="Pfam" id="PF19833">
    <property type="entry name" value="RecG_dom3_C"/>
    <property type="match status" value="1"/>
</dbReference>
<dbReference type="InterPro" id="IPR004609">
    <property type="entry name" value="ATP-dep_DNA_helicase_RecG"/>
</dbReference>
<dbReference type="InterPro" id="IPR001650">
    <property type="entry name" value="Helicase_C-like"/>
</dbReference>
<evidence type="ECO:0000256" key="10">
    <source>
        <dbReference type="ARBA" id="ARBA00023204"/>
    </source>
</evidence>
<comment type="catalytic activity">
    <reaction evidence="14 15">
        <text>ATP + H2O = ADP + phosphate + H(+)</text>
        <dbReference type="Rhea" id="RHEA:13065"/>
        <dbReference type="ChEBI" id="CHEBI:15377"/>
        <dbReference type="ChEBI" id="CHEBI:15378"/>
        <dbReference type="ChEBI" id="CHEBI:30616"/>
        <dbReference type="ChEBI" id="CHEBI:43474"/>
        <dbReference type="ChEBI" id="CHEBI:456216"/>
        <dbReference type="EC" id="5.6.2.4"/>
    </reaction>
</comment>
<keyword evidence="3 15" id="KW-0547">Nucleotide-binding</keyword>
<evidence type="ECO:0000256" key="1">
    <source>
        <dbReference type="ARBA" id="ARBA00007504"/>
    </source>
</evidence>
<dbReference type="SMART" id="SM00490">
    <property type="entry name" value="HELICc"/>
    <property type="match status" value="1"/>
</dbReference>
<keyword evidence="4 15" id="KW-0227">DNA damage</keyword>
<dbReference type="NCBIfam" id="TIGR00643">
    <property type="entry name" value="recG"/>
    <property type="match status" value="1"/>
</dbReference>
<dbReference type="InterPro" id="IPR027417">
    <property type="entry name" value="P-loop_NTPase"/>
</dbReference>
<dbReference type="SMART" id="SM00487">
    <property type="entry name" value="DEXDc"/>
    <property type="match status" value="1"/>
</dbReference>
<evidence type="ECO:0000256" key="13">
    <source>
        <dbReference type="ARBA" id="ARBA00034808"/>
    </source>
</evidence>
<evidence type="ECO:0000256" key="7">
    <source>
        <dbReference type="ARBA" id="ARBA00022840"/>
    </source>
</evidence>
<evidence type="ECO:0000256" key="6">
    <source>
        <dbReference type="ARBA" id="ARBA00022806"/>
    </source>
</evidence>
<dbReference type="RefSeq" id="WP_284099551.1">
    <property type="nucleotide sequence ID" value="NZ_JARRAF010000003.1"/>
</dbReference>
<dbReference type="NCBIfam" id="NF008165">
    <property type="entry name" value="PRK10917.1-3"/>
    <property type="match status" value="1"/>
</dbReference>
<dbReference type="InterPro" id="IPR012340">
    <property type="entry name" value="NA-bd_OB-fold"/>
</dbReference>
<keyword evidence="16" id="KW-0812">Transmembrane</keyword>
<feature type="domain" description="Helicase C-terminal" evidence="18">
    <location>
        <begin position="482"/>
        <end position="628"/>
    </location>
</feature>
<dbReference type="Pfam" id="PF17191">
    <property type="entry name" value="RecG_wedge"/>
    <property type="match status" value="1"/>
</dbReference>
<gene>
    <name evidence="19" type="primary">recG</name>
    <name evidence="19" type="ORF">PZA18_03410</name>
</gene>
<accession>A0ABT7DVG8</accession>
<dbReference type="Proteomes" id="UP001172778">
    <property type="component" value="Unassembled WGS sequence"/>
</dbReference>
<dbReference type="CDD" id="cd18811">
    <property type="entry name" value="SF2_C_RecG"/>
    <property type="match status" value="1"/>
</dbReference>
<dbReference type="PANTHER" id="PTHR47964">
    <property type="entry name" value="ATP-DEPENDENT DNA HELICASE HOMOLOG RECG, CHLOROPLASTIC"/>
    <property type="match status" value="1"/>
</dbReference>
<evidence type="ECO:0000256" key="5">
    <source>
        <dbReference type="ARBA" id="ARBA00022801"/>
    </source>
</evidence>
<evidence type="ECO:0000256" key="9">
    <source>
        <dbReference type="ARBA" id="ARBA00023172"/>
    </source>
</evidence>